<organism evidence="10 11">
    <name type="scientific">Nyssa sinensis</name>
    <dbReference type="NCBI Taxonomy" id="561372"/>
    <lineage>
        <taxon>Eukaryota</taxon>
        <taxon>Viridiplantae</taxon>
        <taxon>Streptophyta</taxon>
        <taxon>Embryophyta</taxon>
        <taxon>Tracheophyta</taxon>
        <taxon>Spermatophyta</taxon>
        <taxon>Magnoliopsida</taxon>
        <taxon>eudicotyledons</taxon>
        <taxon>Gunneridae</taxon>
        <taxon>Pentapetalae</taxon>
        <taxon>asterids</taxon>
        <taxon>Cornales</taxon>
        <taxon>Nyssaceae</taxon>
        <taxon>Nyssa</taxon>
    </lineage>
</organism>
<evidence type="ECO:0000256" key="4">
    <source>
        <dbReference type="ARBA" id="ARBA00022692"/>
    </source>
</evidence>
<dbReference type="Proteomes" id="UP000325577">
    <property type="component" value="Linkage Group LG1"/>
</dbReference>
<dbReference type="GO" id="GO:0006865">
    <property type="term" value="P:amino acid transport"/>
    <property type="evidence" value="ECO:0007669"/>
    <property type="project" value="UniProtKB-KW"/>
</dbReference>
<reference evidence="10 11" key="1">
    <citation type="submission" date="2019-09" db="EMBL/GenBank/DDBJ databases">
        <title>A chromosome-level genome assembly of the Chinese tupelo Nyssa sinensis.</title>
        <authorList>
            <person name="Yang X."/>
            <person name="Kang M."/>
            <person name="Yang Y."/>
            <person name="Xiong H."/>
            <person name="Wang M."/>
            <person name="Zhang Z."/>
            <person name="Wang Z."/>
            <person name="Wu H."/>
            <person name="Ma T."/>
            <person name="Liu J."/>
            <person name="Xi Z."/>
        </authorList>
    </citation>
    <scope>NUCLEOTIDE SEQUENCE [LARGE SCALE GENOMIC DNA]</scope>
    <source>
        <strain evidence="10">J267</strain>
        <tissue evidence="10">Leaf</tissue>
    </source>
</reference>
<dbReference type="PANTHER" id="PTHR33228:SF76">
    <property type="entry name" value="PROTEIN GLUTAMINE DUMPER 7"/>
    <property type="match status" value="1"/>
</dbReference>
<dbReference type="GO" id="GO:0016020">
    <property type="term" value="C:membrane"/>
    <property type="evidence" value="ECO:0007669"/>
    <property type="project" value="UniProtKB-SubCell"/>
</dbReference>
<keyword evidence="7 9" id="KW-0472">Membrane</keyword>
<accession>A0A5J5BXP4</accession>
<dbReference type="OrthoDB" id="770444at2759"/>
<protein>
    <submittedName>
        <fullName evidence="10">Uncharacterized protein</fullName>
    </submittedName>
</protein>
<comment type="subcellular location">
    <subcellularLocation>
        <location evidence="1">Membrane</location>
        <topology evidence="1">Single-pass membrane protein</topology>
    </subcellularLocation>
</comment>
<evidence type="ECO:0000256" key="8">
    <source>
        <dbReference type="SAM" id="MobiDB-lite"/>
    </source>
</evidence>
<keyword evidence="3" id="KW-0813">Transport</keyword>
<dbReference type="InterPro" id="IPR040359">
    <property type="entry name" value="GDU"/>
</dbReference>
<gene>
    <name evidence="10" type="ORF">F0562_004284</name>
</gene>
<comment type="similarity">
    <text evidence="2">Belongs to the GLUTAMINE DUMPER 1 (TC 9.B.60) family.</text>
</comment>
<evidence type="ECO:0000256" key="7">
    <source>
        <dbReference type="ARBA" id="ARBA00023136"/>
    </source>
</evidence>
<proteinExistence type="inferred from homology"/>
<evidence type="ECO:0000313" key="11">
    <source>
        <dbReference type="Proteomes" id="UP000325577"/>
    </source>
</evidence>
<dbReference type="GO" id="GO:0080143">
    <property type="term" value="P:regulation of amino acid export"/>
    <property type="evidence" value="ECO:0007669"/>
    <property type="project" value="InterPro"/>
</dbReference>
<evidence type="ECO:0000256" key="2">
    <source>
        <dbReference type="ARBA" id="ARBA00009977"/>
    </source>
</evidence>
<evidence type="ECO:0000256" key="6">
    <source>
        <dbReference type="ARBA" id="ARBA00022989"/>
    </source>
</evidence>
<name>A0A5J5BXP4_9ASTE</name>
<evidence type="ECO:0000256" key="9">
    <source>
        <dbReference type="SAM" id="Phobius"/>
    </source>
</evidence>
<feature type="region of interest" description="Disordered" evidence="8">
    <location>
        <begin position="50"/>
        <end position="69"/>
    </location>
</feature>
<evidence type="ECO:0000256" key="1">
    <source>
        <dbReference type="ARBA" id="ARBA00004167"/>
    </source>
</evidence>
<sequence>MRPTNTTATTVDGGSRQWNSPIPYLFGGLALTLGLVALALIILACSYKRSSSGSSTEVQEKPADMPMNVLQPEMEPKIVVIMAGDDNPTYLAKPSSSIRHSYEEISREYVN</sequence>
<keyword evidence="6 9" id="KW-1133">Transmembrane helix</keyword>
<keyword evidence="11" id="KW-1185">Reference proteome</keyword>
<evidence type="ECO:0000256" key="5">
    <source>
        <dbReference type="ARBA" id="ARBA00022970"/>
    </source>
</evidence>
<evidence type="ECO:0000313" key="10">
    <source>
        <dbReference type="EMBL" id="KAA8547855.1"/>
    </source>
</evidence>
<keyword evidence="4 9" id="KW-0812">Transmembrane</keyword>
<dbReference type="EMBL" id="CM018032">
    <property type="protein sequence ID" value="KAA8547855.1"/>
    <property type="molecule type" value="Genomic_DNA"/>
</dbReference>
<feature type="transmembrane region" description="Helical" evidence="9">
    <location>
        <begin position="24"/>
        <end position="45"/>
    </location>
</feature>
<keyword evidence="5" id="KW-0029">Amino-acid transport</keyword>
<dbReference type="AlphaFoldDB" id="A0A5J5BXP4"/>
<dbReference type="PANTHER" id="PTHR33228">
    <property type="entry name" value="PROTEIN GLUTAMINE DUMPER 4-RELATED"/>
    <property type="match status" value="1"/>
</dbReference>
<evidence type="ECO:0000256" key="3">
    <source>
        <dbReference type="ARBA" id="ARBA00022448"/>
    </source>
</evidence>